<dbReference type="Pfam" id="PF07332">
    <property type="entry name" value="Phage_holin_3_6"/>
    <property type="match status" value="1"/>
</dbReference>
<evidence type="ECO:0008006" key="4">
    <source>
        <dbReference type="Google" id="ProtNLM"/>
    </source>
</evidence>
<sequence length="156" mass="15850">MTEVGPEGRAEGEEATPVAERDLKTAAGEAAELAGLIARDAGRLLDQHGRLIRGEIRRGVRSAVPGVAMVGAGAGLAAVGGGLGALMVVHALNRFTRIPLWGCYALVGGAAATAGAGLMAGGARRIGAIDLVPRRTLGALKEDVSWIKSRLIQPPS</sequence>
<accession>A0A5B9VWS3</accession>
<gene>
    <name evidence="2" type="ORF">OJF2_08670</name>
</gene>
<feature type="transmembrane region" description="Helical" evidence="1">
    <location>
        <begin position="67"/>
        <end position="92"/>
    </location>
</feature>
<keyword evidence="1" id="KW-0812">Transmembrane</keyword>
<dbReference type="Proteomes" id="UP000324233">
    <property type="component" value="Chromosome"/>
</dbReference>
<dbReference type="KEGG" id="agv:OJF2_08670"/>
<dbReference type="EMBL" id="CP042997">
    <property type="protein sequence ID" value="QEH32397.1"/>
    <property type="molecule type" value="Genomic_DNA"/>
</dbReference>
<keyword evidence="3" id="KW-1185">Reference proteome</keyword>
<keyword evidence="1" id="KW-0472">Membrane</keyword>
<name>A0A5B9VWS3_9BACT</name>
<organism evidence="2 3">
    <name type="scientific">Aquisphaera giovannonii</name>
    <dbReference type="NCBI Taxonomy" id="406548"/>
    <lineage>
        <taxon>Bacteria</taxon>
        <taxon>Pseudomonadati</taxon>
        <taxon>Planctomycetota</taxon>
        <taxon>Planctomycetia</taxon>
        <taxon>Isosphaerales</taxon>
        <taxon>Isosphaeraceae</taxon>
        <taxon>Aquisphaera</taxon>
    </lineage>
</organism>
<dbReference type="RefSeq" id="WP_148591542.1">
    <property type="nucleotide sequence ID" value="NZ_CP042997.1"/>
</dbReference>
<dbReference type="AlphaFoldDB" id="A0A5B9VWS3"/>
<protein>
    <recommendedName>
        <fullName evidence="4">Phage holin family protein</fullName>
    </recommendedName>
</protein>
<evidence type="ECO:0000313" key="2">
    <source>
        <dbReference type="EMBL" id="QEH32397.1"/>
    </source>
</evidence>
<dbReference type="InterPro" id="IPR009937">
    <property type="entry name" value="Phage_holin_3_6"/>
</dbReference>
<feature type="transmembrane region" description="Helical" evidence="1">
    <location>
        <begin position="98"/>
        <end position="120"/>
    </location>
</feature>
<proteinExistence type="predicted"/>
<evidence type="ECO:0000313" key="3">
    <source>
        <dbReference type="Proteomes" id="UP000324233"/>
    </source>
</evidence>
<evidence type="ECO:0000256" key="1">
    <source>
        <dbReference type="SAM" id="Phobius"/>
    </source>
</evidence>
<keyword evidence="1" id="KW-1133">Transmembrane helix</keyword>
<reference evidence="2 3" key="1">
    <citation type="submission" date="2019-08" db="EMBL/GenBank/DDBJ databases">
        <title>Deep-cultivation of Planctomycetes and their phenomic and genomic characterization uncovers novel biology.</title>
        <authorList>
            <person name="Wiegand S."/>
            <person name="Jogler M."/>
            <person name="Boedeker C."/>
            <person name="Pinto D."/>
            <person name="Vollmers J."/>
            <person name="Rivas-Marin E."/>
            <person name="Kohn T."/>
            <person name="Peeters S.H."/>
            <person name="Heuer A."/>
            <person name="Rast P."/>
            <person name="Oberbeckmann S."/>
            <person name="Bunk B."/>
            <person name="Jeske O."/>
            <person name="Meyerdierks A."/>
            <person name="Storesund J.E."/>
            <person name="Kallscheuer N."/>
            <person name="Luecker S."/>
            <person name="Lage O.M."/>
            <person name="Pohl T."/>
            <person name="Merkel B.J."/>
            <person name="Hornburger P."/>
            <person name="Mueller R.-W."/>
            <person name="Bruemmer F."/>
            <person name="Labrenz M."/>
            <person name="Spormann A.M."/>
            <person name="Op den Camp H."/>
            <person name="Overmann J."/>
            <person name="Amann R."/>
            <person name="Jetten M.S.M."/>
            <person name="Mascher T."/>
            <person name="Medema M.H."/>
            <person name="Devos D.P."/>
            <person name="Kaster A.-K."/>
            <person name="Ovreas L."/>
            <person name="Rohde M."/>
            <person name="Galperin M.Y."/>
            <person name="Jogler C."/>
        </authorList>
    </citation>
    <scope>NUCLEOTIDE SEQUENCE [LARGE SCALE GENOMIC DNA]</scope>
    <source>
        <strain evidence="2 3">OJF2</strain>
    </source>
</reference>